<evidence type="ECO:0000313" key="2">
    <source>
        <dbReference type="Proteomes" id="UP000019335"/>
    </source>
</evidence>
<keyword evidence="2" id="KW-1185">Reference proteome</keyword>
<organism evidence="1 2">
    <name type="scientific">Nannochloropsis gaditana</name>
    <dbReference type="NCBI Taxonomy" id="72520"/>
    <lineage>
        <taxon>Eukaryota</taxon>
        <taxon>Sar</taxon>
        <taxon>Stramenopiles</taxon>
        <taxon>Ochrophyta</taxon>
        <taxon>Eustigmatophyceae</taxon>
        <taxon>Eustigmatales</taxon>
        <taxon>Monodopsidaceae</taxon>
        <taxon>Nannochloropsis</taxon>
    </lineage>
</organism>
<sequence length="99" mass="11246">MVPQFAQSTYGDLPSVQDYSFLECVKVAFSTVSFYVQDAYVWLVLFWESFSETYSDPAFELHLQIHTYISIMHINSFVPGILGRAGLDNSKFDGTPDDC</sequence>
<dbReference type="EMBL" id="AZIL01001087">
    <property type="protein sequence ID" value="EWM24859.1"/>
    <property type="molecule type" value="Genomic_DNA"/>
</dbReference>
<protein>
    <submittedName>
        <fullName evidence="1">Uncharacterized protein</fullName>
    </submittedName>
</protein>
<gene>
    <name evidence="1" type="ORF">Naga_100381g4</name>
</gene>
<accession>W7TWW1</accession>
<reference evidence="1 2" key="1">
    <citation type="journal article" date="2014" name="Mol. Plant">
        <title>Chromosome Scale Genome Assembly and Transcriptome Profiling of Nannochloropsis gaditana in Nitrogen Depletion.</title>
        <authorList>
            <person name="Corteggiani Carpinelli E."/>
            <person name="Telatin A."/>
            <person name="Vitulo N."/>
            <person name="Forcato C."/>
            <person name="D'Angelo M."/>
            <person name="Schiavon R."/>
            <person name="Vezzi A."/>
            <person name="Giacometti G.M."/>
            <person name="Morosinotto T."/>
            <person name="Valle G."/>
        </authorList>
    </citation>
    <scope>NUCLEOTIDE SEQUENCE [LARGE SCALE GENOMIC DNA]</scope>
    <source>
        <strain evidence="1 2">B-31</strain>
    </source>
</reference>
<proteinExistence type="predicted"/>
<dbReference type="AlphaFoldDB" id="W7TWW1"/>
<name>W7TWW1_9STRA</name>
<dbReference type="Proteomes" id="UP000019335">
    <property type="component" value="Chromosome 12"/>
</dbReference>
<evidence type="ECO:0000313" key="1">
    <source>
        <dbReference type="EMBL" id="EWM24859.1"/>
    </source>
</evidence>
<comment type="caution">
    <text evidence="1">The sequence shown here is derived from an EMBL/GenBank/DDBJ whole genome shotgun (WGS) entry which is preliminary data.</text>
</comment>